<dbReference type="STRING" id="1498499.EP47_08180"/>
<dbReference type="PANTHER" id="PTHR42733">
    <property type="entry name" value="DJ-1 PROTEIN"/>
    <property type="match status" value="1"/>
</dbReference>
<reference evidence="3 4" key="1">
    <citation type="submission" date="2014-05" db="EMBL/GenBank/DDBJ databases">
        <authorList>
            <person name="Rizzardi K."/>
            <person name="Winiecka-Krusnell J."/>
            <person name="Ramliden M."/>
            <person name="Alm E."/>
            <person name="Andersson S."/>
            <person name="Byfors S."/>
        </authorList>
    </citation>
    <scope>NUCLEOTIDE SEQUENCE [LARGE SCALE GENOMIC DNA]</scope>
    <source>
        <strain evidence="3 4">LEGN</strain>
    </source>
</reference>
<dbReference type="RefSeq" id="WP_035887254.1">
    <property type="nucleotide sequence ID" value="NZ_JNCF01000005.1"/>
</dbReference>
<protein>
    <submittedName>
        <fullName evidence="3">Glutamine amidotransferase</fullName>
    </submittedName>
</protein>
<gene>
    <name evidence="3" type="ORF">EP47_08180</name>
</gene>
<sequence length="188" mass="20758">MNPLDGLKIAILLTDGFEQVEMVKPREALQSQGAQTFLISNKSTVQGWNHAEKADSFNVDVLLENAKPNEFDALLLPGGVMNPDALRLLPKAVEFTKKINEQQKTIAAICHGPWLLINAEVAKGKRLTSWPSVKIDLINAGGIWIDQAVVKDGNLITSRKPGDISEFNKAIIEQLSDYKKNIDNKVDQ</sequence>
<evidence type="ECO:0000256" key="1">
    <source>
        <dbReference type="ARBA" id="ARBA00008542"/>
    </source>
</evidence>
<dbReference type="EMBL" id="JNCF01000005">
    <property type="protein sequence ID" value="KGP64111.1"/>
    <property type="molecule type" value="Genomic_DNA"/>
</dbReference>
<proteinExistence type="inferred from homology"/>
<dbReference type="NCBIfam" id="TIGR01382">
    <property type="entry name" value="PfpI"/>
    <property type="match status" value="1"/>
</dbReference>
<name>A0A0A2SWJ9_9GAMM</name>
<evidence type="ECO:0000313" key="4">
    <source>
        <dbReference type="Proteomes" id="UP000054422"/>
    </source>
</evidence>
<dbReference type="Pfam" id="PF01965">
    <property type="entry name" value="DJ-1_PfpI"/>
    <property type="match status" value="1"/>
</dbReference>
<evidence type="ECO:0000313" key="3">
    <source>
        <dbReference type="EMBL" id="KGP64111.1"/>
    </source>
</evidence>
<dbReference type="CDD" id="cd03134">
    <property type="entry name" value="GATase1_PfpI_like"/>
    <property type="match status" value="1"/>
</dbReference>
<keyword evidence="3" id="KW-0315">Glutamine amidotransferase</keyword>
<evidence type="ECO:0000259" key="2">
    <source>
        <dbReference type="Pfam" id="PF01965"/>
    </source>
</evidence>
<comment type="caution">
    <text evidence="3">The sequence shown here is derived from an EMBL/GenBank/DDBJ whole genome shotgun (WGS) entry which is preliminary data.</text>
</comment>
<keyword evidence="4" id="KW-1185">Reference proteome</keyword>
<dbReference type="Proteomes" id="UP000054422">
    <property type="component" value="Unassembled WGS sequence"/>
</dbReference>
<dbReference type="PROSITE" id="PS51276">
    <property type="entry name" value="PEPTIDASE_C56_PFPI"/>
    <property type="match status" value="1"/>
</dbReference>
<dbReference type="AlphaFoldDB" id="A0A0A2SWJ9"/>
<organism evidence="3 4">
    <name type="scientific">Legionella norrlandica</name>
    <dbReference type="NCBI Taxonomy" id="1498499"/>
    <lineage>
        <taxon>Bacteria</taxon>
        <taxon>Pseudomonadati</taxon>
        <taxon>Pseudomonadota</taxon>
        <taxon>Gammaproteobacteria</taxon>
        <taxon>Legionellales</taxon>
        <taxon>Legionellaceae</taxon>
        <taxon>Legionella</taxon>
    </lineage>
</organism>
<dbReference type="GO" id="GO:0016740">
    <property type="term" value="F:transferase activity"/>
    <property type="evidence" value="ECO:0007669"/>
    <property type="project" value="UniProtKB-KW"/>
</dbReference>
<keyword evidence="3" id="KW-0808">Transferase</keyword>
<dbReference type="PANTHER" id="PTHR42733:SF12">
    <property type="entry name" value="PROTEINASE"/>
    <property type="match status" value="1"/>
</dbReference>
<dbReference type="SUPFAM" id="SSF52317">
    <property type="entry name" value="Class I glutamine amidotransferase-like"/>
    <property type="match status" value="1"/>
</dbReference>
<dbReference type="InterPro" id="IPR006286">
    <property type="entry name" value="C56_PfpI-like"/>
</dbReference>
<accession>A0A0A2SWJ9</accession>
<dbReference type="InterPro" id="IPR029062">
    <property type="entry name" value="Class_I_gatase-like"/>
</dbReference>
<dbReference type="Gene3D" id="3.40.50.880">
    <property type="match status" value="1"/>
</dbReference>
<comment type="similarity">
    <text evidence="1">Belongs to the peptidase C56 family.</text>
</comment>
<feature type="domain" description="DJ-1/PfpI" evidence="2">
    <location>
        <begin position="8"/>
        <end position="174"/>
    </location>
</feature>
<dbReference type="OrthoDB" id="9792284at2"/>
<dbReference type="InterPro" id="IPR002818">
    <property type="entry name" value="DJ-1/PfpI"/>
</dbReference>